<feature type="domain" description="Smf/DprA SLOG" evidence="2">
    <location>
        <begin position="75"/>
        <end position="286"/>
    </location>
</feature>
<comment type="caution">
    <text evidence="4">The sequence shown here is derived from an EMBL/GenBank/DDBJ whole genome shotgun (WGS) entry which is preliminary data.</text>
</comment>
<evidence type="ECO:0000256" key="1">
    <source>
        <dbReference type="ARBA" id="ARBA00006525"/>
    </source>
</evidence>
<gene>
    <name evidence="4" type="ORF">HMPREF0872_00545</name>
</gene>
<dbReference type="SUPFAM" id="SSF102405">
    <property type="entry name" value="MCP/YpsA-like"/>
    <property type="match status" value="1"/>
</dbReference>
<keyword evidence="5" id="KW-1185">Reference proteome</keyword>
<dbReference type="PANTHER" id="PTHR43022:SF1">
    <property type="entry name" value="PROTEIN SMF"/>
    <property type="match status" value="1"/>
</dbReference>
<dbReference type="Gene3D" id="3.40.50.450">
    <property type="match status" value="1"/>
</dbReference>
<protein>
    <submittedName>
        <fullName evidence="4">Uncharacterized protein</fullName>
    </submittedName>
</protein>
<feature type="domain" description="DprA winged helix" evidence="3">
    <location>
        <begin position="311"/>
        <end position="355"/>
    </location>
</feature>
<name>A0A096ALZ5_9FIRM</name>
<dbReference type="Proteomes" id="UP000029628">
    <property type="component" value="Unassembled WGS sequence"/>
</dbReference>
<dbReference type="InterPro" id="IPR041614">
    <property type="entry name" value="DprA_WH"/>
</dbReference>
<dbReference type="InterPro" id="IPR057666">
    <property type="entry name" value="DrpA_SLOG"/>
</dbReference>
<dbReference type="Gene3D" id="1.10.10.10">
    <property type="entry name" value="Winged helix-like DNA-binding domain superfamily/Winged helix DNA-binding domain"/>
    <property type="match status" value="1"/>
</dbReference>
<dbReference type="NCBIfam" id="TIGR00732">
    <property type="entry name" value="dprA"/>
    <property type="match status" value="1"/>
</dbReference>
<evidence type="ECO:0000313" key="5">
    <source>
        <dbReference type="Proteomes" id="UP000029628"/>
    </source>
</evidence>
<dbReference type="GO" id="GO:0009294">
    <property type="term" value="P:DNA-mediated transformation"/>
    <property type="evidence" value="ECO:0007669"/>
    <property type="project" value="InterPro"/>
</dbReference>
<dbReference type="InterPro" id="IPR003488">
    <property type="entry name" value="DprA"/>
</dbReference>
<dbReference type="AlphaFoldDB" id="A0A096ALZ5"/>
<reference evidence="4 5" key="1">
    <citation type="submission" date="2014-07" db="EMBL/GenBank/DDBJ databases">
        <authorList>
            <person name="McCorrison J."/>
            <person name="Sanka R."/>
            <person name="Torralba M."/>
            <person name="Gillis M."/>
            <person name="Haft D.H."/>
            <person name="Methe B."/>
            <person name="Sutton G."/>
            <person name="Nelson K.E."/>
        </authorList>
    </citation>
    <scope>NUCLEOTIDE SEQUENCE [LARGE SCALE GENOMIC DNA]</scope>
    <source>
        <strain evidence="4 5">DNF00314</strain>
    </source>
</reference>
<dbReference type="PANTHER" id="PTHR43022">
    <property type="entry name" value="PROTEIN SMF"/>
    <property type="match status" value="1"/>
</dbReference>
<dbReference type="InterPro" id="IPR036388">
    <property type="entry name" value="WH-like_DNA-bd_sf"/>
</dbReference>
<proteinExistence type="inferred from homology"/>
<sequence>MAGFQSIPGVGGTTIREIINTYGNANVAWQALQVNENIDSLQGISQKQKSAIKGYVVDSHIDELLVSLQQHGIEFVTYQEAIFPTCLSNIYNPPAVLFLKGNAQLLTMLEKSIAMVGARECSIYGRNVAHHFAKKLAENGVIIVSGGARGIDSFCHEGALYGKGATIAVMGCGLDQVYPPENKYLFDKIIENGGLLVSEFPPHVPPHGKNFPSRNRIISGLARAVVVVEAKASSGSLITADMAINDGRDVFAIPGNVLDHYAEGNHWLLRQGASVLTDPMDILEEYQWDISKLPLKSSGDNKSSMVSFTMEERKVLATLQTDIPMHIDDIVIKTELALSVVQSILLTLEMKHYIEKVDTRGYIISVLGSGVVVH</sequence>
<dbReference type="Pfam" id="PF17782">
    <property type="entry name" value="WHD_DprA"/>
    <property type="match status" value="1"/>
</dbReference>
<organism evidence="4 5">
    <name type="scientific">Veillonella montpellierensis DNF00314</name>
    <dbReference type="NCBI Taxonomy" id="1401067"/>
    <lineage>
        <taxon>Bacteria</taxon>
        <taxon>Bacillati</taxon>
        <taxon>Bacillota</taxon>
        <taxon>Negativicutes</taxon>
        <taxon>Veillonellales</taxon>
        <taxon>Veillonellaceae</taxon>
        <taxon>Veillonella</taxon>
    </lineage>
</organism>
<evidence type="ECO:0000259" key="2">
    <source>
        <dbReference type="Pfam" id="PF02481"/>
    </source>
</evidence>
<evidence type="ECO:0000313" key="4">
    <source>
        <dbReference type="EMBL" id="KGF48123.1"/>
    </source>
</evidence>
<dbReference type="eggNOG" id="COG0758">
    <property type="taxonomic scope" value="Bacteria"/>
</dbReference>
<dbReference type="EMBL" id="JRNT01000005">
    <property type="protein sequence ID" value="KGF48123.1"/>
    <property type="molecule type" value="Genomic_DNA"/>
</dbReference>
<accession>A0A096ALZ5</accession>
<evidence type="ECO:0000259" key="3">
    <source>
        <dbReference type="Pfam" id="PF17782"/>
    </source>
</evidence>
<comment type="similarity">
    <text evidence="1">Belongs to the DprA/Smf family.</text>
</comment>
<dbReference type="Pfam" id="PF02481">
    <property type="entry name" value="DNA_processg_A"/>
    <property type="match status" value="1"/>
</dbReference>